<evidence type="ECO:0000313" key="2">
    <source>
        <dbReference type="EMBL" id="MFC0541797.1"/>
    </source>
</evidence>
<comment type="caution">
    <text evidence="2">The sequence shown here is derived from an EMBL/GenBank/DDBJ whole genome shotgun (WGS) entry which is preliminary data.</text>
</comment>
<feature type="transmembrane region" description="Helical" evidence="1">
    <location>
        <begin position="42"/>
        <end position="60"/>
    </location>
</feature>
<feature type="transmembrane region" description="Helical" evidence="1">
    <location>
        <begin position="106"/>
        <end position="139"/>
    </location>
</feature>
<sequence length="182" mass="18323">MPAAARVADPALRVVRGGLLAGASTVLTVTAHVAAGGGVPDLGLFLLPTVLLAGAGTLLAERIRARGVMIAALGGMQLATHSLLSVNATSHQMLLGGRAVAGPVPMAIAHVLATLILAAILTHADAVLTAVVVALAAVLPRPMPALPAWAPVVGPRPASRPSTEVMIVLRRVRTRRGPPSDS</sequence>
<keyword evidence="1" id="KW-0472">Membrane</keyword>
<keyword evidence="3" id="KW-1185">Reference proteome</keyword>
<dbReference type="EMBL" id="JBHLUD010000002">
    <property type="protein sequence ID" value="MFC0541797.1"/>
    <property type="molecule type" value="Genomic_DNA"/>
</dbReference>
<keyword evidence="1" id="KW-0812">Transmembrane</keyword>
<dbReference type="RefSeq" id="WP_273942169.1">
    <property type="nucleotide sequence ID" value="NZ_CP097263.1"/>
</dbReference>
<dbReference type="Proteomes" id="UP001589810">
    <property type="component" value="Unassembled WGS sequence"/>
</dbReference>
<evidence type="ECO:0000313" key="3">
    <source>
        <dbReference type="Proteomes" id="UP001589810"/>
    </source>
</evidence>
<accession>A0ABV6MNW5</accession>
<gene>
    <name evidence="2" type="ORF">ACFFH7_09910</name>
</gene>
<reference evidence="2 3" key="1">
    <citation type="submission" date="2024-09" db="EMBL/GenBank/DDBJ databases">
        <authorList>
            <person name="Sun Q."/>
            <person name="Mori K."/>
        </authorList>
    </citation>
    <scope>NUCLEOTIDE SEQUENCE [LARGE SCALE GENOMIC DNA]</scope>
    <source>
        <strain evidence="2 3">TBRC 1432</strain>
    </source>
</reference>
<name>A0ABV6MNW5_9PSEU</name>
<feature type="transmembrane region" description="Helical" evidence="1">
    <location>
        <begin position="67"/>
        <end position="86"/>
    </location>
</feature>
<keyword evidence="1" id="KW-1133">Transmembrane helix</keyword>
<evidence type="ECO:0000256" key="1">
    <source>
        <dbReference type="SAM" id="Phobius"/>
    </source>
</evidence>
<organism evidence="2 3">
    <name type="scientific">Kutzneria chonburiensis</name>
    <dbReference type="NCBI Taxonomy" id="1483604"/>
    <lineage>
        <taxon>Bacteria</taxon>
        <taxon>Bacillati</taxon>
        <taxon>Actinomycetota</taxon>
        <taxon>Actinomycetes</taxon>
        <taxon>Pseudonocardiales</taxon>
        <taxon>Pseudonocardiaceae</taxon>
        <taxon>Kutzneria</taxon>
    </lineage>
</organism>
<proteinExistence type="predicted"/>
<evidence type="ECO:0008006" key="4">
    <source>
        <dbReference type="Google" id="ProtNLM"/>
    </source>
</evidence>
<protein>
    <recommendedName>
        <fullName evidence="4">MFS transporter</fullName>
    </recommendedName>
</protein>